<keyword evidence="5" id="KW-0456">Lyase</keyword>
<dbReference type="InterPro" id="IPR003265">
    <property type="entry name" value="HhH-GPD_domain"/>
</dbReference>
<reference evidence="10" key="1">
    <citation type="submission" date="2009-12" db="EMBL/GenBank/DDBJ databases">
        <title>Complete sequence of Treponema primitia strain ZAS-2.</title>
        <authorList>
            <person name="Tetu S.G."/>
            <person name="Matson E."/>
            <person name="Ren Q."/>
            <person name="Seshadri R."/>
            <person name="Elbourne L."/>
            <person name="Hassan K.A."/>
            <person name="Durkin A."/>
            <person name="Radune D."/>
            <person name="Mohamoud Y."/>
            <person name="Shay R."/>
            <person name="Jin S."/>
            <person name="Zhang X."/>
            <person name="Lucey K."/>
            <person name="Ballor N.R."/>
            <person name="Ottesen E."/>
            <person name="Rosenthal R."/>
            <person name="Allen A."/>
            <person name="Leadbetter J.R."/>
            <person name="Paulsen I.T."/>
        </authorList>
    </citation>
    <scope>NUCLEOTIDE SEQUENCE [LARGE SCALE GENOMIC DNA]</scope>
    <source>
        <strain evidence="10">ATCC BAA-887 / DSM 12427 / ZAS-2</strain>
    </source>
</reference>
<dbReference type="GO" id="GO:0003906">
    <property type="term" value="F:DNA-(apurinic or apyrimidinic site) endonuclease activity"/>
    <property type="evidence" value="ECO:0007669"/>
    <property type="project" value="TreeGrafter"/>
</dbReference>
<dbReference type="KEGG" id="tpi:TREPR_1026"/>
<dbReference type="AlphaFoldDB" id="F5YHQ0"/>
<dbReference type="GO" id="GO:0003677">
    <property type="term" value="F:DNA binding"/>
    <property type="evidence" value="ECO:0007669"/>
    <property type="project" value="InterPro"/>
</dbReference>
<protein>
    <submittedName>
        <fullName evidence="9">Endonuclease III protein</fullName>
    </submittedName>
</protein>
<feature type="region of interest" description="Disordered" evidence="7">
    <location>
        <begin position="33"/>
        <end position="72"/>
    </location>
</feature>
<dbReference type="PANTHER" id="PTHR43286:SF1">
    <property type="entry name" value="ENDONUCLEASE III-LIKE PROTEIN 1"/>
    <property type="match status" value="1"/>
</dbReference>
<dbReference type="Pfam" id="PF00633">
    <property type="entry name" value="HHH"/>
    <property type="match status" value="1"/>
</dbReference>
<dbReference type="Gene3D" id="1.10.340.30">
    <property type="entry name" value="Hypothetical protein, domain 2"/>
    <property type="match status" value="1"/>
</dbReference>
<keyword evidence="6" id="KW-0326">Glycosidase</keyword>
<evidence type="ECO:0000256" key="1">
    <source>
        <dbReference type="ARBA" id="ARBA00008343"/>
    </source>
</evidence>
<dbReference type="GO" id="GO:0006285">
    <property type="term" value="P:base-excision repair, AP site formation"/>
    <property type="evidence" value="ECO:0007669"/>
    <property type="project" value="TreeGrafter"/>
</dbReference>
<dbReference type="HOGENOM" id="CLU_012862_3_4_12"/>
<evidence type="ECO:0000256" key="5">
    <source>
        <dbReference type="ARBA" id="ARBA00023239"/>
    </source>
</evidence>
<dbReference type="Pfam" id="PF00730">
    <property type="entry name" value="HhH-GPD"/>
    <property type="match status" value="1"/>
</dbReference>
<dbReference type="InterPro" id="IPR000445">
    <property type="entry name" value="HhH_motif"/>
</dbReference>
<dbReference type="Gene3D" id="1.10.1670.10">
    <property type="entry name" value="Helix-hairpin-Helix base-excision DNA repair enzymes (C-terminal)"/>
    <property type="match status" value="1"/>
</dbReference>
<proteinExistence type="inferred from homology"/>
<sequence>MGTVNKKGKAGGTKPDWDAIVKALEKWRKDAQLGELPVESVGREHTAGTSGAKPGKGRQTAPAQGDPSVTTVAERYRRNPWAVLASTILSLRTKDEVTLSRSQALLEKAPTPEALLGLTTEKIEKLIYPVGFYHTKAQNLQKIAAILMESYKGQVPADMELLLALPGVGRKTANLVLTEAFDMDGICVDVHVHRISNRLGVLESKNPEGTEMILREILPKKYWKRINILLVLYGQRVCRPISPFCSRCVMPGLCRRVGVTTER</sequence>
<dbReference type="SUPFAM" id="SSF48150">
    <property type="entry name" value="DNA-glycosylase"/>
    <property type="match status" value="1"/>
</dbReference>
<feature type="domain" description="HhH-GPD" evidence="8">
    <location>
        <begin position="89"/>
        <end position="236"/>
    </location>
</feature>
<dbReference type="InterPro" id="IPR023170">
    <property type="entry name" value="HhH_base_excis_C"/>
</dbReference>
<dbReference type="SMART" id="SM00478">
    <property type="entry name" value="ENDO3c"/>
    <property type="match status" value="1"/>
</dbReference>
<keyword evidence="4" id="KW-0234">DNA repair</keyword>
<evidence type="ECO:0000256" key="2">
    <source>
        <dbReference type="ARBA" id="ARBA00022763"/>
    </source>
</evidence>
<evidence type="ECO:0000256" key="6">
    <source>
        <dbReference type="ARBA" id="ARBA00023295"/>
    </source>
</evidence>
<dbReference type="OrthoDB" id="9800977at2"/>
<dbReference type="STRING" id="545694.TREPR_1026"/>
<evidence type="ECO:0000313" key="10">
    <source>
        <dbReference type="Proteomes" id="UP000009223"/>
    </source>
</evidence>
<keyword evidence="10" id="KW-1185">Reference proteome</keyword>
<name>F5YHQ0_TREPZ</name>
<keyword evidence="3" id="KW-0378">Hydrolase</keyword>
<dbReference type="GO" id="GO:0000703">
    <property type="term" value="F:oxidized pyrimidine nucleobase lesion DNA N-glycosylase activity"/>
    <property type="evidence" value="ECO:0007669"/>
    <property type="project" value="TreeGrafter"/>
</dbReference>
<accession>F5YHQ0</accession>
<dbReference type="EMBL" id="CP001843">
    <property type="protein sequence ID" value="AEF83677.1"/>
    <property type="molecule type" value="Genomic_DNA"/>
</dbReference>
<dbReference type="InterPro" id="IPR011257">
    <property type="entry name" value="DNA_glycosylase"/>
</dbReference>
<keyword evidence="9" id="KW-0255">Endonuclease</keyword>
<dbReference type="Proteomes" id="UP000009223">
    <property type="component" value="Chromosome"/>
</dbReference>
<evidence type="ECO:0000256" key="7">
    <source>
        <dbReference type="SAM" id="MobiDB-lite"/>
    </source>
</evidence>
<dbReference type="PROSITE" id="PS01155">
    <property type="entry name" value="ENDONUCLEASE_III_2"/>
    <property type="match status" value="1"/>
</dbReference>
<dbReference type="FunFam" id="1.10.340.30:FF:000001">
    <property type="entry name" value="Endonuclease III"/>
    <property type="match status" value="1"/>
</dbReference>
<reference evidence="9 10" key="2">
    <citation type="journal article" date="2011" name="ISME J.">
        <title>RNA-seq reveals cooperative metabolic interactions between two termite-gut spirochete species in co-culture.</title>
        <authorList>
            <person name="Rosenthal A.Z."/>
            <person name="Matson E.G."/>
            <person name="Eldar A."/>
            <person name="Leadbetter J.R."/>
        </authorList>
    </citation>
    <scope>NUCLEOTIDE SEQUENCE [LARGE SCALE GENOMIC DNA]</scope>
    <source>
        <strain evidence="10">ATCC BAA-887 / DSM 12427 / ZAS-2</strain>
    </source>
</reference>
<gene>
    <name evidence="9" type="ordered locus">TREPR_1026</name>
</gene>
<evidence type="ECO:0000256" key="3">
    <source>
        <dbReference type="ARBA" id="ARBA00022801"/>
    </source>
</evidence>
<comment type="similarity">
    <text evidence="1">Belongs to the Nth/MutY family.</text>
</comment>
<dbReference type="InterPro" id="IPR004036">
    <property type="entry name" value="Endonuclease-III-like_CS2"/>
</dbReference>
<dbReference type="CDD" id="cd00056">
    <property type="entry name" value="ENDO3c"/>
    <property type="match status" value="1"/>
</dbReference>
<dbReference type="RefSeq" id="WP_015709039.1">
    <property type="nucleotide sequence ID" value="NC_015578.1"/>
</dbReference>
<keyword evidence="2" id="KW-0227">DNA damage</keyword>
<dbReference type="PANTHER" id="PTHR43286">
    <property type="entry name" value="ENDONUCLEASE III-LIKE PROTEIN 1"/>
    <property type="match status" value="1"/>
</dbReference>
<evidence type="ECO:0000313" key="9">
    <source>
        <dbReference type="EMBL" id="AEF83677.1"/>
    </source>
</evidence>
<dbReference type="eggNOG" id="COG0177">
    <property type="taxonomic scope" value="Bacteria"/>
</dbReference>
<evidence type="ECO:0000259" key="8">
    <source>
        <dbReference type="SMART" id="SM00478"/>
    </source>
</evidence>
<dbReference type="GO" id="GO:0016829">
    <property type="term" value="F:lyase activity"/>
    <property type="evidence" value="ECO:0007669"/>
    <property type="project" value="UniProtKB-KW"/>
</dbReference>
<evidence type="ECO:0000256" key="4">
    <source>
        <dbReference type="ARBA" id="ARBA00023204"/>
    </source>
</evidence>
<dbReference type="GO" id="GO:0006289">
    <property type="term" value="P:nucleotide-excision repair"/>
    <property type="evidence" value="ECO:0007669"/>
    <property type="project" value="TreeGrafter"/>
</dbReference>
<keyword evidence="9" id="KW-0540">Nuclease</keyword>
<organism evidence="9 10">
    <name type="scientific">Treponema primitia (strain ATCC BAA-887 / DSM 12427 / ZAS-2)</name>
    <dbReference type="NCBI Taxonomy" id="545694"/>
    <lineage>
        <taxon>Bacteria</taxon>
        <taxon>Pseudomonadati</taxon>
        <taxon>Spirochaetota</taxon>
        <taxon>Spirochaetia</taxon>
        <taxon>Spirochaetales</taxon>
        <taxon>Treponemataceae</taxon>
        <taxon>Treponema</taxon>
    </lineage>
</organism>